<feature type="compositionally biased region" description="Polar residues" evidence="1">
    <location>
        <begin position="37"/>
        <end position="48"/>
    </location>
</feature>
<comment type="caution">
    <text evidence="3">The sequence shown here is derived from an EMBL/GenBank/DDBJ whole genome shotgun (WGS) entry which is preliminary data.</text>
</comment>
<gene>
    <name evidence="3" type="ORF">K7X08_032470</name>
</gene>
<sequence>MSVTKEKSNLMFALMLLLTLFLLSAYLANSERLTFKVGSQKTSGNNGDETPYLPMLPRGPVPPSGPNPDRPDTPPFDVHANLPLVHNSYKPSSNSHANNVLP</sequence>
<name>A0A9Q1MYX3_9SOLA</name>
<keyword evidence="2" id="KW-0732">Signal</keyword>
<accession>A0A9Q1MYX3</accession>
<feature type="compositionally biased region" description="Polar residues" evidence="1">
    <location>
        <begin position="89"/>
        <end position="102"/>
    </location>
</feature>
<evidence type="ECO:0000313" key="3">
    <source>
        <dbReference type="EMBL" id="KAJ8568839.1"/>
    </source>
</evidence>
<evidence type="ECO:0000256" key="1">
    <source>
        <dbReference type="SAM" id="MobiDB-lite"/>
    </source>
</evidence>
<protein>
    <submittedName>
        <fullName evidence="3">Uncharacterized protein</fullName>
    </submittedName>
</protein>
<evidence type="ECO:0000313" key="4">
    <source>
        <dbReference type="Proteomes" id="UP001152561"/>
    </source>
</evidence>
<dbReference type="AlphaFoldDB" id="A0A9Q1MYX3"/>
<feature type="chain" id="PRO_5040263901" evidence="2">
    <location>
        <begin position="31"/>
        <end position="102"/>
    </location>
</feature>
<evidence type="ECO:0000256" key="2">
    <source>
        <dbReference type="SAM" id="SignalP"/>
    </source>
</evidence>
<proteinExistence type="predicted"/>
<keyword evidence="4" id="KW-1185">Reference proteome</keyword>
<reference evidence="4" key="1">
    <citation type="journal article" date="2023" name="Proc. Natl. Acad. Sci. U.S.A.">
        <title>Genomic and structural basis for evolution of tropane alkaloid biosynthesis.</title>
        <authorList>
            <person name="Wanga Y.-J."/>
            <person name="Taina T."/>
            <person name="Yua J.-Y."/>
            <person name="Lia J."/>
            <person name="Xua B."/>
            <person name="Chenc J."/>
            <person name="D'Auriad J.C."/>
            <person name="Huanga J.-P."/>
            <person name="Huanga S.-X."/>
        </authorList>
    </citation>
    <scope>NUCLEOTIDE SEQUENCE [LARGE SCALE GENOMIC DNA]</scope>
    <source>
        <strain evidence="4">cv. KIB-2019</strain>
    </source>
</reference>
<dbReference type="EMBL" id="JAJAGQ010000003">
    <property type="protein sequence ID" value="KAJ8568839.1"/>
    <property type="molecule type" value="Genomic_DNA"/>
</dbReference>
<feature type="compositionally biased region" description="Pro residues" evidence="1">
    <location>
        <begin position="57"/>
        <end position="68"/>
    </location>
</feature>
<feature type="region of interest" description="Disordered" evidence="1">
    <location>
        <begin position="36"/>
        <end position="102"/>
    </location>
</feature>
<feature type="signal peptide" evidence="2">
    <location>
        <begin position="1"/>
        <end position="30"/>
    </location>
</feature>
<organism evidence="3 4">
    <name type="scientific">Anisodus acutangulus</name>
    <dbReference type="NCBI Taxonomy" id="402998"/>
    <lineage>
        <taxon>Eukaryota</taxon>
        <taxon>Viridiplantae</taxon>
        <taxon>Streptophyta</taxon>
        <taxon>Embryophyta</taxon>
        <taxon>Tracheophyta</taxon>
        <taxon>Spermatophyta</taxon>
        <taxon>Magnoliopsida</taxon>
        <taxon>eudicotyledons</taxon>
        <taxon>Gunneridae</taxon>
        <taxon>Pentapetalae</taxon>
        <taxon>asterids</taxon>
        <taxon>lamiids</taxon>
        <taxon>Solanales</taxon>
        <taxon>Solanaceae</taxon>
        <taxon>Solanoideae</taxon>
        <taxon>Hyoscyameae</taxon>
        <taxon>Anisodus</taxon>
    </lineage>
</organism>
<dbReference type="Proteomes" id="UP001152561">
    <property type="component" value="Unassembled WGS sequence"/>
</dbReference>